<sequence length="424" mass="47064">MPVAGARCWLDVSSCLQLLPLPTQSFQLILMVGEASMDEFWSIAFLPNNNNDRNALERQQQFDHEFNESPSVVTTRYFTILPPRRTTLEPLTLQIQLNANEGVLSDISAIPWDASYLLAAYMFGTQEGRRLCFDACHPLLGNDGRDPSVVHSGGILELGSGLGIVGMAAVAASIALGDAFDNDGVKVRNCAGQHQGNQSYNDNVIAREISCPCINRVVMTDLNDNEILSHLRRNVDANLAVLHGAHHHPIYSQTSHETVTSCCISVQPCDWMEVSSHLQTELLHKRQPAKKDPVYANINFPTGPFTLILGSALIYLPQHAAACADTLYYYLSYGTTNDNEGTATHESFVVGAKLQRQAILVQFPDRCGFATHFLPRCHELGLEVTCNEFEEDFIERVEAGLGDRIPSVREYRMYFIRMKSESVS</sequence>
<reference evidence="1 2" key="1">
    <citation type="journal article" date="2020" name="G3 (Bethesda)">
        <title>Improved Reference Genome for Cyclotella cryptica CCMP332, a Model for Cell Wall Morphogenesis, Salinity Adaptation, and Lipid Production in Diatoms (Bacillariophyta).</title>
        <authorList>
            <person name="Roberts W.R."/>
            <person name="Downey K.M."/>
            <person name="Ruck E.C."/>
            <person name="Traller J.C."/>
            <person name="Alverson A.J."/>
        </authorList>
    </citation>
    <scope>NUCLEOTIDE SEQUENCE [LARGE SCALE GENOMIC DNA]</scope>
    <source>
        <strain evidence="1 2">CCMP332</strain>
    </source>
</reference>
<organism evidence="1 2">
    <name type="scientific">Cyclotella cryptica</name>
    <dbReference type="NCBI Taxonomy" id="29204"/>
    <lineage>
        <taxon>Eukaryota</taxon>
        <taxon>Sar</taxon>
        <taxon>Stramenopiles</taxon>
        <taxon>Ochrophyta</taxon>
        <taxon>Bacillariophyta</taxon>
        <taxon>Coscinodiscophyceae</taxon>
        <taxon>Thalassiosirophycidae</taxon>
        <taxon>Stephanodiscales</taxon>
        <taxon>Stephanodiscaceae</taxon>
        <taxon>Cyclotella</taxon>
    </lineage>
</organism>
<accession>A0ABD3NX98</accession>
<proteinExistence type="predicted"/>
<dbReference type="PANTHER" id="PTHR14614:SF161">
    <property type="match status" value="1"/>
</dbReference>
<dbReference type="Proteomes" id="UP001516023">
    <property type="component" value="Unassembled WGS sequence"/>
</dbReference>
<name>A0ABD3NX98_9STRA</name>
<dbReference type="Pfam" id="PF10294">
    <property type="entry name" value="Methyltransf_16"/>
    <property type="match status" value="1"/>
</dbReference>
<evidence type="ECO:0000313" key="1">
    <source>
        <dbReference type="EMBL" id="KAL3780372.1"/>
    </source>
</evidence>
<keyword evidence="2" id="KW-1185">Reference proteome</keyword>
<dbReference type="AlphaFoldDB" id="A0ABD3NX98"/>
<dbReference type="PANTHER" id="PTHR14614">
    <property type="entry name" value="HEPATOCELLULAR CARCINOMA-ASSOCIATED ANTIGEN"/>
    <property type="match status" value="1"/>
</dbReference>
<evidence type="ECO:0000313" key="2">
    <source>
        <dbReference type="Proteomes" id="UP001516023"/>
    </source>
</evidence>
<dbReference type="EMBL" id="JABMIG020000351">
    <property type="protein sequence ID" value="KAL3780372.1"/>
    <property type="molecule type" value="Genomic_DNA"/>
</dbReference>
<evidence type="ECO:0008006" key="3">
    <source>
        <dbReference type="Google" id="ProtNLM"/>
    </source>
</evidence>
<protein>
    <recommendedName>
        <fullName evidence="3">Methyltransferase</fullName>
    </recommendedName>
</protein>
<dbReference type="Gene3D" id="3.40.50.150">
    <property type="entry name" value="Vaccinia Virus protein VP39"/>
    <property type="match status" value="1"/>
</dbReference>
<gene>
    <name evidence="1" type="ORF">HJC23_002665</name>
</gene>
<comment type="caution">
    <text evidence="1">The sequence shown here is derived from an EMBL/GenBank/DDBJ whole genome shotgun (WGS) entry which is preliminary data.</text>
</comment>
<dbReference type="InterPro" id="IPR029063">
    <property type="entry name" value="SAM-dependent_MTases_sf"/>
</dbReference>
<dbReference type="InterPro" id="IPR019410">
    <property type="entry name" value="Methyltransf_16"/>
</dbReference>